<dbReference type="InterPro" id="IPR008913">
    <property type="entry name" value="Znf_CHY"/>
</dbReference>
<evidence type="ECO:0000256" key="1">
    <source>
        <dbReference type="ARBA" id="ARBA00022723"/>
    </source>
</evidence>
<sequence>MAVLVATMEALLTPLWSMEQYRHSYCNVETHPHEHVVQGHTSCLDSDTEDDFDFIDELVRAQRLSLGAKKYGCSHYRRRCRIRAPCCDEVFDCRHCHNEIKNVNEPVPSKRHEMPRHLVTRVVCSLCNHEQDVQQVCENCGVCMGEYFCSTCKFFDDETKKQQYHCDACGICRIGGRENFFHCDRCGCCYAKSLQNGHPCVEKSMHQNCPVCFEYLFDSVKDITVLPCGHTMHLECLRDMHTHAQYCCPICSKSVCDMSSVWEQIDREIAATQMPESHVNKKVWILCNDCGASNEVMYHIVAHKCTSCSSYNTRLTRGPLNSGSSSSSSSSSSE</sequence>
<feature type="domain" description="CTCHY-type" evidence="7">
    <location>
        <begin position="144"/>
        <end position="208"/>
    </location>
</feature>
<dbReference type="Pfam" id="PF13639">
    <property type="entry name" value="zf-RING_2"/>
    <property type="match status" value="1"/>
</dbReference>
<reference evidence="8" key="1">
    <citation type="submission" date="2024-02" db="EMBL/GenBank/DDBJ databases">
        <authorList>
            <consortium name="ELIXIR-Norway"/>
            <consortium name="Elixir Norway"/>
        </authorList>
    </citation>
    <scope>NUCLEOTIDE SEQUENCE</scope>
</reference>
<dbReference type="InterPro" id="IPR017921">
    <property type="entry name" value="Znf_CTCHY"/>
</dbReference>
<dbReference type="SMART" id="SM00184">
    <property type="entry name" value="RING"/>
    <property type="match status" value="1"/>
</dbReference>
<feature type="domain" description="RING-type" evidence="5">
    <location>
        <begin position="209"/>
        <end position="252"/>
    </location>
</feature>
<organism evidence="8 9">
    <name type="scientific">Sphagnum jensenii</name>
    <dbReference type="NCBI Taxonomy" id="128206"/>
    <lineage>
        <taxon>Eukaryota</taxon>
        <taxon>Viridiplantae</taxon>
        <taxon>Streptophyta</taxon>
        <taxon>Embryophyta</taxon>
        <taxon>Bryophyta</taxon>
        <taxon>Sphagnophytina</taxon>
        <taxon>Sphagnopsida</taxon>
        <taxon>Sphagnales</taxon>
        <taxon>Sphagnaceae</taxon>
        <taxon>Sphagnum</taxon>
    </lineage>
</organism>
<feature type="domain" description="CHY-type" evidence="6">
    <location>
        <begin position="66"/>
        <end position="142"/>
    </location>
</feature>
<dbReference type="Gene3D" id="2.20.28.10">
    <property type="match status" value="1"/>
</dbReference>
<name>A0ABP0WXU9_9BRYO</name>
<dbReference type="PROSITE" id="PS50089">
    <property type="entry name" value="ZF_RING_2"/>
    <property type="match status" value="1"/>
</dbReference>
<dbReference type="PANTHER" id="PTHR21319">
    <property type="entry name" value="RING FINGER AND CHY ZINC FINGER DOMAIN-CONTAINING PROTEIN 1"/>
    <property type="match status" value="1"/>
</dbReference>
<keyword evidence="2 4" id="KW-0863">Zinc-finger</keyword>
<evidence type="ECO:0000259" key="5">
    <source>
        <dbReference type="PROSITE" id="PS50089"/>
    </source>
</evidence>
<dbReference type="InterPro" id="IPR001841">
    <property type="entry name" value="Znf_RING"/>
</dbReference>
<dbReference type="Pfam" id="PF05495">
    <property type="entry name" value="zf-CHY"/>
    <property type="match status" value="1"/>
</dbReference>
<dbReference type="Pfam" id="PF14599">
    <property type="entry name" value="zinc_ribbon_6"/>
    <property type="match status" value="1"/>
</dbReference>
<evidence type="ECO:0000313" key="8">
    <source>
        <dbReference type="EMBL" id="CAK9271683.1"/>
    </source>
</evidence>
<dbReference type="EMBL" id="OZ020099">
    <property type="protein sequence ID" value="CAK9271683.1"/>
    <property type="molecule type" value="Genomic_DNA"/>
</dbReference>
<dbReference type="InterPro" id="IPR037274">
    <property type="entry name" value="Znf_CHY_sf"/>
</dbReference>
<dbReference type="SUPFAM" id="SSF57850">
    <property type="entry name" value="RING/U-box"/>
    <property type="match status" value="1"/>
</dbReference>
<gene>
    <name evidence="8" type="ORF">CSSPJE1EN1_LOCUS17161</name>
</gene>
<proteinExistence type="predicted"/>
<evidence type="ECO:0000259" key="6">
    <source>
        <dbReference type="PROSITE" id="PS51266"/>
    </source>
</evidence>
<dbReference type="InterPro" id="IPR013083">
    <property type="entry name" value="Znf_RING/FYVE/PHD"/>
</dbReference>
<dbReference type="InterPro" id="IPR037275">
    <property type="entry name" value="Znf_CTCHY_sf"/>
</dbReference>
<dbReference type="InterPro" id="IPR039512">
    <property type="entry name" value="RCHY1_zinc-ribbon"/>
</dbReference>
<keyword evidence="3" id="KW-0862">Zinc</keyword>
<dbReference type="PROSITE" id="PS51266">
    <property type="entry name" value="ZF_CHY"/>
    <property type="match status" value="1"/>
</dbReference>
<dbReference type="SUPFAM" id="SSF161219">
    <property type="entry name" value="CHY zinc finger-like"/>
    <property type="match status" value="1"/>
</dbReference>
<dbReference type="Gene3D" id="3.30.40.10">
    <property type="entry name" value="Zinc/RING finger domain, C3HC4 (zinc finger)"/>
    <property type="match status" value="1"/>
</dbReference>
<evidence type="ECO:0000256" key="2">
    <source>
        <dbReference type="ARBA" id="ARBA00022771"/>
    </source>
</evidence>
<dbReference type="PANTHER" id="PTHR21319:SF53">
    <property type="entry name" value="RING FINGER AND CHY ZINC FINGER DOMAIN-CONTAINING PROTEIN 1"/>
    <property type="match status" value="1"/>
</dbReference>
<evidence type="ECO:0000256" key="4">
    <source>
        <dbReference type="PROSITE-ProRule" id="PRU00601"/>
    </source>
</evidence>
<keyword evidence="1" id="KW-0479">Metal-binding</keyword>
<protein>
    <submittedName>
        <fullName evidence="8">Uncharacterized protein</fullName>
    </submittedName>
</protein>
<accession>A0ABP0WXU9</accession>
<evidence type="ECO:0000259" key="7">
    <source>
        <dbReference type="PROSITE" id="PS51270"/>
    </source>
</evidence>
<evidence type="ECO:0000256" key="3">
    <source>
        <dbReference type="ARBA" id="ARBA00022833"/>
    </source>
</evidence>
<dbReference type="Proteomes" id="UP001497444">
    <property type="component" value="Chromosome 4"/>
</dbReference>
<keyword evidence="9" id="KW-1185">Reference proteome</keyword>
<dbReference type="SUPFAM" id="SSF161245">
    <property type="entry name" value="Zinc hairpin stack"/>
    <property type="match status" value="1"/>
</dbReference>
<dbReference type="PROSITE" id="PS51270">
    <property type="entry name" value="ZF_CTCHY"/>
    <property type="match status" value="1"/>
</dbReference>
<evidence type="ECO:0000313" key="9">
    <source>
        <dbReference type="Proteomes" id="UP001497444"/>
    </source>
</evidence>